<dbReference type="Pfam" id="PF00921">
    <property type="entry name" value="Lipoprotein_2"/>
    <property type="match status" value="1"/>
</dbReference>
<evidence type="ECO:0000256" key="7">
    <source>
        <dbReference type="ARBA" id="ARBA00023288"/>
    </source>
</evidence>
<dbReference type="Proteomes" id="UP000019148">
    <property type="component" value="Unassembled WGS sequence"/>
</dbReference>
<protein>
    <recommendedName>
        <fullName evidence="8">Variable large protein</fullName>
    </recommendedName>
</protein>
<keyword evidence="7 8" id="KW-0449">Lipoprotein</keyword>
<evidence type="ECO:0000313" key="10">
    <source>
        <dbReference type="Proteomes" id="UP000019148"/>
    </source>
</evidence>
<reference evidence="9 10" key="1">
    <citation type="submission" date="2013-12" db="EMBL/GenBank/DDBJ databases">
        <title>Comparative genomics of relapsing fever spirochetes.</title>
        <authorList>
            <person name="Schwan T.G."/>
            <person name="Raffel S.J."/>
            <person name="Porcella S.F."/>
        </authorList>
    </citation>
    <scope>NUCLEOTIDE SEQUENCE [LARGE SCALE GENOMIC DNA]</scope>
    <source>
        <strain evidence="9 10">CR2A</strain>
    </source>
</reference>
<keyword evidence="3" id="KW-0732">Signal</keyword>
<dbReference type="SUPFAM" id="SSF74748">
    <property type="entry name" value="Variable surface antigen VlsE"/>
    <property type="match status" value="1"/>
</dbReference>
<dbReference type="EMBL" id="AZIT01000056">
    <property type="protein sequence ID" value="ETZ17369.1"/>
    <property type="molecule type" value="Genomic_DNA"/>
</dbReference>
<comment type="function">
    <text evidence="1 8">The Vlp and Vsp proteins are antigenically distinct proteins, only one vlp or vsp gene is transcriptionally active at any one time. Switching between these genes is a mechanism of host immune response evasion.</text>
</comment>
<evidence type="ECO:0000256" key="2">
    <source>
        <dbReference type="ARBA" id="ARBA00004459"/>
    </source>
</evidence>
<sequence length="337" mass="34472">MMMMVVVMGCNSGGGVKEGKGISGVVGSGLKEVISSARQVFLETFLSFNDLLKGAFGITADTTKEAVGERLGKVGEAVNVVKSKLEGLKIAENYSFIKDKADSIITKAIGILEKLINGASKIKNATGSAVGKIASVTGDTDNAEPADIESTKNLIAGISLICESAKEVGIGLKGNANKTIADSKEIGKLFNQTANANDSKALDGAGRAVSSASGADILAAIEAVKDKSSVDAGNINAAKNAYDIAIANKSNSDITDNVKTNASAIAAGLALRAMAKNGKLATNATNAPGQAVNAVLIGAVGKTVNEIVSTIRRTVEKCLKDVNDCLEEYSSSEVKSK</sequence>
<keyword evidence="4 8" id="KW-0472">Membrane</keyword>
<name>W6TJL1_9SPIR</name>
<dbReference type="RefSeq" id="WP_051410782.1">
    <property type="nucleotide sequence ID" value="NZ_AZIT01000056.1"/>
</dbReference>
<evidence type="ECO:0000256" key="6">
    <source>
        <dbReference type="ARBA" id="ARBA00023237"/>
    </source>
</evidence>
<dbReference type="InterPro" id="IPR000680">
    <property type="entry name" value="Borrelia_lipo"/>
</dbReference>
<gene>
    <name evidence="9" type="ORF">BDCR2A_01715</name>
</gene>
<dbReference type="GO" id="GO:0009279">
    <property type="term" value="C:cell outer membrane"/>
    <property type="evidence" value="ECO:0007669"/>
    <property type="project" value="UniProtKB-SubCell"/>
</dbReference>
<organism evidence="9 10">
    <name type="scientific">Borrelia duttonii CR2A</name>
    <dbReference type="NCBI Taxonomy" id="1432657"/>
    <lineage>
        <taxon>Bacteria</taxon>
        <taxon>Pseudomonadati</taxon>
        <taxon>Spirochaetota</taxon>
        <taxon>Spirochaetia</taxon>
        <taxon>Spirochaetales</taxon>
        <taxon>Borreliaceae</taxon>
        <taxon>Borrelia</taxon>
    </lineage>
</organism>
<comment type="caution">
    <text evidence="9">The sequence shown here is derived from an EMBL/GenBank/DDBJ whole genome shotgun (WGS) entry which is preliminary data.</text>
</comment>
<keyword evidence="5 8" id="KW-0564">Palmitate</keyword>
<comment type="subcellular location">
    <subcellularLocation>
        <location evidence="2 8">Cell outer membrane</location>
        <topology evidence="2 8">Lipid-anchor</topology>
    </subcellularLocation>
</comment>
<keyword evidence="6 8" id="KW-0998">Cell outer membrane</keyword>
<evidence type="ECO:0000256" key="3">
    <source>
        <dbReference type="ARBA" id="ARBA00022729"/>
    </source>
</evidence>
<evidence type="ECO:0000313" key="9">
    <source>
        <dbReference type="EMBL" id="ETZ17369.1"/>
    </source>
</evidence>
<dbReference type="PATRIC" id="fig|1432657.3.peg.1625"/>
<evidence type="ECO:0000256" key="5">
    <source>
        <dbReference type="ARBA" id="ARBA00023139"/>
    </source>
</evidence>
<evidence type="ECO:0000256" key="1">
    <source>
        <dbReference type="ARBA" id="ARBA00003932"/>
    </source>
</evidence>
<accession>W6TJL1</accession>
<evidence type="ECO:0000256" key="8">
    <source>
        <dbReference type="RuleBase" id="RU363105"/>
    </source>
</evidence>
<dbReference type="AlphaFoldDB" id="W6TJL1"/>
<proteinExistence type="predicted"/>
<evidence type="ECO:0000256" key="4">
    <source>
        <dbReference type="ARBA" id="ARBA00023136"/>
    </source>
</evidence>